<proteinExistence type="predicted"/>
<gene>
    <name evidence="1" type="ORF">C0V82_23655</name>
</gene>
<dbReference type="KEGG" id="ncb:C0V82_23655"/>
<dbReference type="AlphaFoldDB" id="A0A2K9NJV3"/>
<geneLocation type="plasmid" evidence="1 2">
    <name>unnamed1</name>
</geneLocation>
<dbReference type="Pfam" id="PF07310">
    <property type="entry name" value="PAS_5"/>
    <property type="match status" value="1"/>
</dbReference>
<dbReference type="Proteomes" id="UP000234752">
    <property type="component" value="Plasmid unnamed1"/>
</dbReference>
<keyword evidence="2" id="KW-1185">Reference proteome</keyword>
<keyword evidence="1" id="KW-0614">Plasmid</keyword>
<dbReference type="InterPro" id="IPR009922">
    <property type="entry name" value="DUF1457"/>
</dbReference>
<reference evidence="1 2" key="1">
    <citation type="submission" date="2017-12" db="EMBL/GenBank/DDBJ databases">
        <title>Genomes of bacteria within cyanobacterial aggregates.</title>
        <authorList>
            <person name="Cai H."/>
        </authorList>
    </citation>
    <scope>NUCLEOTIDE SEQUENCE [LARGE SCALE GENOMIC DNA]</scope>
    <source>
        <strain evidence="1 2">TH16</strain>
        <plasmid evidence="1 2">unnamed1</plasmid>
    </source>
</reference>
<organism evidence="1 2">
    <name type="scientific">Niveispirillum cyanobacteriorum</name>
    <dbReference type="NCBI Taxonomy" id="1612173"/>
    <lineage>
        <taxon>Bacteria</taxon>
        <taxon>Pseudomonadati</taxon>
        <taxon>Pseudomonadota</taxon>
        <taxon>Alphaproteobacteria</taxon>
        <taxon>Rhodospirillales</taxon>
        <taxon>Azospirillaceae</taxon>
        <taxon>Niveispirillum</taxon>
    </lineage>
</organism>
<name>A0A2K9NJV3_9PROT</name>
<sequence length="201" mass="21667">MGMQPGWENTIDADLAALTTDRGMLALLRHWCQARAANGGALPARAQMDPCDLPRSILPFMFIYERLGDRLRCRLSGTRMRDLFGNDGTGQFLDQMIAPHSVPGRSALFHRTLDGGLPLLYRGFLVPVGKGWRGFNRLLLPVAVRAGEPATQVMGMVRVFDPPPGAAVLAGADADGLLSARLLEDSECRAAIDGLGSGRVL</sequence>
<dbReference type="EMBL" id="CP025613">
    <property type="protein sequence ID" value="AUN33364.1"/>
    <property type="molecule type" value="Genomic_DNA"/>
</dbReference>
<accession>A0A2K9NJV3</accession>
<evidence type="ECO:0000313" key="2">
    <source>
        <dbReference type="Proteomes" id="UP000234752"/>
    </source>
</evidence>
<evidence type="ECO:0000313" key="1">
    <source>
        <dbReference type="EMBL" id="AUN33364.1"/>
    </source>
</evidence>
<protein>
    <submittedName>
        <fullName evidence="1">Uncharacterized protein</fullName>
    </submittedName>
</protein>